<organism evidence="3 4">
    <name type="scientific">Mangrovactinospora gilvigrisea</name>
    <dbReference type="NCBI Taxonomy" id="1428644"/>
    <lineage>
        <taxon>Bacteria</taxon>
        <taxon>Bacillati</taxon>
        <taxon>Actinomycetota</taxon>
        <taxon>Actinomycetes</taxon>
        <taxon>Kitasatosporales</taxon>
        <taxon>Streptomycetaceae</taxon>
        <taxon>Mangrovactinospora</taxon>
    </lineage>
</organism>
<dbReference type="RefSeq" id="WP_071654846.1">
    <property type="nucleotide sequence ID" value="NZ_MLCF01000005.1"/>
</dbReference>
<sequence>MAAPSFLSRSLTRAFGLPDPVALRRYRPGEPLVNGPVVMGGPTAPGARLGAAAAKAVESLGAELLGDFGALPEERRFGAVLCDATGLASSADLDVLYDQLHPVVRRLAGCGRVVVLGDTVDSAPTAAAAVARRALEGFTRSLGKELTRGSTCQLVLVGAEEPGAGPGLESVLRFLLSGRSAYVTGQVLRVDAPSGPAGVQAEAPADWALPLDGRTAVVTGAARGIGEAIAETLARDGATVVCVDVPGQAEALAAVAARVRGAALPADVTAEGAGERVAAWLREHHGGADILVNNAGITRDRTLGRMGRAEWDAVLGVNLRGAEALTLALTDDAAEGGPALRDGGAVVCVSSVGGIAGNRGQTNYAASKAGLIGLVGALAPRLAGRGARINAVAPGFIETRMTAAMPLFVREAGRRMNSLGQGGRPIDVAEAVAWLAAPSTAGVTGQTLRVCGQQFLGA</sequence>
<dbReference type="Pfam" id="PF13561">
    <property type="entry name" value="adh_short_C2"/>
    <property type="match status" value="1"/>
</dbReference>
<evidence type="ECO:0000313" key="3">
    <source>
        <dbReference type="EMBL" id="OIV39164.1"/>
    </source>
</evidence>
<dbReference type="FunFam" id="3.40.50.720:FF:000338">
    <property type="entry name" value="3-oxoacyl-ACP reductase FabG"/>
    <property type="match status" value="1"/>
</dbReference>
<dbReference type="GO" id="GO:0016616">
    <property type="term" value="F:oxidoreductase activity, acting on the CH-OH group of donors, NAD or NADP as acceptor"/>
    <property type="evidence" value="ECO:0007669"/>
    <property type="project" value="TreeGrafter"/>
</dbReference>
<evidence type="ECO:0000259" key="2">
    <source>
        <dbReference type="SMART" id="SM00822"/>
    </source>
</evidence>
<dbReference type="OrthoDB" id="9804774at2"/>
<dbReference type="SMART" id="SM00822">
    <property type="entry name" value="PKS_KR"/>
    <property type="match status" value="1"/>
</dbReference>
<dbReference type="EMBL" id="MLCF01000005">
    <property type="protein sequence ID" value="OIV39164.1"/>
    <property type="molecule type" value="Genomic_DNA"/>
</dbReference>
<accession>A0A1J7CCB4</accession>
<dbReference type="SUPFAM" id="SSF51735">
    <property type="entry name" value="NAD(P)-binding Rossmann-fold domains"/>
    <property type="match status" value="2"/>
</dbReference>
<dbReference type="NCBIfam" id="NF006110">
    <property type="entry name" value="PRK08261.1"/>
    <property type="match status" value="1"/>
</dbReference>
<gene>
    <name evidence="3" type="ORF">BIV57_01910</name>
</gene>
<name>A0A1J7CCB4_9ACTN</name>
<dbReference type="PANTHER" id="PTHR42760:SF78">
    <property type="entry name" value="3-OXOACYL-[ACYL-CARRIER-PROTEIN] REDUCTASE [NADH]"/>
    <property type="match status" value="1"/>
</dbReference>
<comment type="caution">
    <text evidence="3">The sequence shown here is derived from an EMBL/GenBank/DDBJ whole genome shotgun (WGS) entry which is preliminary data.</text>
</comment>
<dbReference type="PRINTS" id="PR00080">
    <property type="entry name" value="SDRFAMILY"/>
</dbReference>
<feature type="domain" description="Ketoreductase" evidence="2">
    <location>
        <begin position="214"/>
        <end position="395"/>
    </location>
</feature>
<dbReference type="Proteomes" id="UP000243342">
    <property type="component" value="Unassembled WGS sequence"/>
</dbReference>
<comment type="similarity">
    <text evidence="1">Belongs to the short-chain dehydrogenases/reductases (SDR) family.</text>
</comment>
<dbReference type="InterPro" id="IPR002347">
    <property type="entry name" value="SDR_fam"/>
</dbReference>
<reference evidence="3 4" key="1">
    <citation type="submission" date="2016-10" db="EMBL/GenBank/DDBJ databases">
        <title>Genome sequence of Streptomyces gilvigriseus MUSC 26.</title>
        <authorList>
            <person name="Lee L.-H."/>
            <person name="Ser H.-L."/>
        </authorList>
    </citation>
    <scope>NUCLEOTIDE SEQUENCE [LARGE SCALE GENOMIC DNA]</scope>
    <source>
        <strain evidence="3 4">MUSC 26</strain>
    </source>
</reference>
<dbReference type="PRINTS" id="PR00081">
    <property type="entry name" value="GDHRDH"/>
</dbReference>
<dbReference type="Gene3D" id="3.40.50.720">
    <property type="entry name" value="NAD(P)-binding Rossmann-like Domain"/>
    <property type="match status" value="2"/>
</dbReference>
<proteinExistence type="inferred from homology"/>
<dbReference type="PANTHER" id="PTHR42760">
    <property type="entry name" value="SHORT-CHAIN DEHYDROGENASES/REDUCTASES FAMILY MEMBER"/>
    <property type="match status" value="1"/>
</dbReference>
<dbReference type="InterPro" id="IPR020904">
    <property type="entry name" value="Sc_DH/Rdtase_CS"/>
</dbReference>
<evidence type="ECO:0000256" key="1">
    <source>
        <dbReference type="ARBA" id="ARBA00006484"/>
    </source>
</evidence>
<evidence type="ECO:0000313" key="4">
    <source>
        <dbReference type="Proteomes" id="UP000243342"/>
    </source>
</evidence>
<protein>
    <submittedName>
        <fullName evidence="3">3-oxoacyl-ACP reductase</fullName>
    </submittedName>
</protein>
<keyword evidence="4" id="KW-1185">Reference proteome</keyword>
<dbReference type="STRING" id="1428644.BIV57_01910"/>
<dbReference type="InterPro" id="IPR057326">
    <property type="entry name" value="KR_dom"/>
</dbReference>
<dbReference type="AlphaFoldDB" id="A0A1J7CCB4"/>
<dbReference type="InterPro" id="IPR036291">
    <property type="entry name" value="NAD(P)-bd_dom_sf"/>
</dbReference>
<dbReference type="PROSITE" id="PS00061">
    <property type="entry name" value="ADH_SHORT"/>
    <property type="match status" value="1"/>
</dbReference>